<dbReference type="InterPro" id="IPR050312">
    <property type="entry name" value="IolE/XylAMocC-like"/>
</dbReference>
<dbReference type="Proteomes" id="UP000308092">
    <property type="component" value="Unassembled WGS sequence"/>
</dbReference>
<dbReference type="Pfam" id="PF01261">
    <property type="entry name" value="AP_endonuc_2"/>
    <property type="match status" value="1"/>
</dbReference>
<dbReference type="InterPro" id="IPR036237">
    <property type="entry name" value="Xyl_isomerase-like_sf"/>
</dbReference>
<dbReference type="SUPFAM" id="SSF51658">
    <property type="entry name" value="Xylose isomerase-like"/>
    <property type="match status" value="1"/>
</dbReference>
<sequence>MFLRTETSGYVDLIIQNLREIADLGAPLGIRFTYEALSWGTHVDTWEKCCDIVTRVDRPNFGICLDAFNLAGRVSADPGAGSGMAVDALAAMKTSLERLGSTINIQKLFWVQVVDAEKMDHPLEPNSPYYVAGQPSRMSCSRNCRLFYGKED</sequence>
<dbReference type="PANTHER" id="PTHR12110:SF21">
    <property type="entry name" value="XYLOSE ISOMERASE-LIKE TIM BARREL DOMAIN-CONTAINING PROTEIN"/>
    <property type="match status" value="1"/>
</dbReference>
<feature type="domain" description="Xylose isomerase-like TIM barrel" evidence="1">
    <location>
        <begin position="11"/>
        <end position="118"/>
    </location>
</feature>
<keyword evidence="4" id="KW-1185">Reference proteome</keyword>
<accession>A0A4S3JML6</accession>
<evidence type="ECO:0000259" key="1">
    <source>
        <dbReference type="Pfam" id="PF01261"/>
    </source>
</evidence>
<evidence type="ECO:0000313" key="2">
    <source>
        <dbReference type="EMBL" id="KAA8645291.1"/>
    </source>
</evidence>
<protein>
    <recommendedName>
        <fullName evidence="1">Xylose isomerase-like TIM barrel domain-containing protein</fullName>
    </recommendedName>
</protein>
<dbReference type="VEuPathDB" id="FungiDB:EYZ11_003670"/>
<evidence type="ECO:0000313" key="4">
    <source>
        <dbReference type="Proteomes" id="UP000308092"/>
    </source>
</evidence>
<reference evidence="3 4" key="1">
    <citation type="submission" date="2019-03" db="EMBL/GenBank/DDBJ databases">
        <title>The genome sequence of a newly discovered highly antifungal drug resistant Aspergillus species, Aspergillus tanneri NIH 1004.</title>
        <authorList>
            <person name="Mounaud S."/>
            <person name="Singh I."/>
            <person name="Joardar V."/>
            <person name="Pakala S."/>
            <person name="Pakala S."/>
            <person name="Venepally P."/>
            <person name="Hoover J."/>
            <person name="Nierman W."/>
            <person name="Chung J."/>
            <person name="Losada L."/>
        </authorList>
    </citation>
    <scope>NUCLEOTIDE SEQUENCE [LARGE SCALE GENOMIC DNA]</scope>
    <source>
        <strain evidence="3 4">NIH1004</strain>
    </source>
</reference>
<dbReference type="Proteomes" id="UP000324241">
    <property type="component" value="Unassembled WGS sequence"/>
</dbReference>
<dbReference type="RefSeq" id="XP_033424652.1">
    <property type="nucleotide sequence ID" value="XM_033571337.1"/>
</dbReference>
<dbReference type="AlphaFoldDB" id="A0A4S3JML6"/>
<proteinExistence type="predicted"/>
<dbReference type="GeneID" id="54329412"/>
<evidence type="ECO:0000313" key="3">
    <source>
        <dbReference type="EMBL" id="THC96846.1"/>
    </source>
</evidence>
<gene>
    <name evidence="2" type="ORF">ATNIH1004_006710</name>
    <name evidence="3" type="ORF">EYZ11_003670</name>
</gene>
<dbReference type="OrthoDB" id="5360893at2759"/>
<evidence type="ECO:0000313" key="5">
    <source>
        <dbReference type="Proteomes" id="UP000324241"/>
    </source>
</evidence>
<organism evidence="3 4">
    <name type="scientific">Aspergillus tanneri</name>
    <dbReference type="NCBI Taxonomy" id="1220188"/>
    <lineage>
        <taxon>Eukaryota</taxon>
        <taxon>Fungi</taxon>
        <taxon>Dikarya</taxon>
        <taxon>Ascomycota</taxon>
        <taxon>Pezizomycotina</taxon>
        <taxon>Eurotiomycetes</taxon>
        <taxon>Eurotiomycetidae</taxon>
        <taxon>Eurotiales</taxon>
        <taxon>Aspergillaceae</taxon>
        <taxon>Aspergillus</taxon>
        <taxon>Aspergillus subgen. Circumdati</taxon>
    </lineage>
</organism>
<dbReference type="EMBL" id="SOSA01000096">
    <property type="protein sequence ID" value="THC96846.1"/>
    <property type="molecule type" value="Genomic_DNA"/>
</dbReference>
<dbReference type="EMBL" id="QUQM01000007">
    <property type="protein sequence ID" value="KAA8645291.1"/>
    <property type="molecule type" value="Genomic_DNA"/>
</dbReference>
<dbReference type="STRING" id="1220188.A0A4S3JML6"/>
<name>A0A4S3JML6_9EURO</name>
<comment type="caution">
    <text evidence="3">The sequence shown here is derived from an EMBL/GenBank/DDBJ whole genome shotgun (WGS) entry which is preliminary data.</text>
</comment>
<reference evidence="2 5" key="2">
    <citation type="submission" date="2019-08" db="EMBL/GenBank/DDBJ databases">
        <title>The genome sequence of a newly discovered highly antifungal drug resistant Aspergillus species, Aspergillus tanneri NIH 1004.</title>
        <authorList>
            <person name="Mounaud S."/>
            <person name="Singh I."/>
            <person name="Joardar V."/>
            <person name="Pakala S."/>
            <person name="Pakala S."/>
            <person name="Venepally P."/>
            <person name="Chung J.K."/>
            <person name="Losada L."/>
            <person name="Nierman W.C."/>
        </authorList>
    </citation>
    <scope>NUCLEOTIDE SEQUENCE [LARGE SCALE GENOMIC DNA]</scope>
    <source>
        <strain evidence="2 5">NIH1004</strain>
    </source>
</reference>
<dbReference type="InterPro" id="IPR013022">
    <property type="entry name" value="Xyl_isomerase-like_TIM-brl"/>
</dbReference>
<dbReference type="PANTHER" id="PTHR12110">
    <property type="entry name" value="HYDROXYPYRUVATE ISOMERASE"/>
    <property type="match status" value="1"/>
</dbReference>
<dbReference type="Gene3D" id="3.20.20.150">
    <property type="entry name" value="Divalent-metal-dependent TIM barrel enzymes"/>
    <property type="match status" value="1"/>
</dbReference>